<evidence type="ECO:0000313" key="10">
    <source>
        <dbReference type="Proteomes" id="UP000565579"/>
    </source>
</evidence>
<keyword evidence="4" id="KW-1003">Cell membrane</keyword>
<dbReference type="EMBL" id="JACHMI010000001">
    <property type="protein sequence ID" value="MBB6547253.1"/>
    <property type="molecule type" value="Genomic_DNA"/>
</dbReference>
<accession>A0A7X0NPJ3</accession>
<dbReference type="Proteomes" id="UP000565579">
    <property type="component" value="Unassembled WGS sequence"/>
</dbReference>
<evidence type="ECO:0000256" key="4">
    <source>
        <dbReference type="ARBA" id="ARBA00022475"/>
    </source>
</evidence>
<dbReference type="PANTHER" id="PTHR34979:SF1">
    <property type="entry name" value="INNER MEMBRANE PROTEIN YGAZ"/>
    <property type="match status" value="1"/>
</dbReference>
<dbReference type="GO" id="GO:1903785">
    <property type="term" value="P:L-valine transmembrane transport"/>
    <property type="evidence" value="ECO:0007669"/>
    <property type="project" value="TreeGrafter"/>
</dbReference>
<comment type="subcellular location">
    <subcellularLocation>
        <location evidence="1">Cell membrane</location>
        <topology evidence="1">Multi-pass membrane protein</topology>
    </subcellularLocation>
</comment>
<evidence type="ECO:0000256" key="3">
    <source>
        <dbReference type="ARBA" id="ARBA00022448"/>
    </source>
</evidence>
<dbReference type="InterPro" id="IPR011606">
    <property type="entry name" value="Brnchd-chn_aa_trnsp_permease"/>
</dbReference>
<evidence type="ECO:0000256" key="2">
    <source>
        <dbReference type="ARBA" id="ARBA00010735"/>
    </source>
</evidence>
<evidence type="ECO:0000256" key="1">
    <source>
        <dbReference type="ARBA" id="ARBA00004651"/>
    </source>
</evidence>
<comment type="caution">
    <text evidence="9">The sequence shown here is derived from an EMBL/GenBank/DDBJ whole genome shotgun (WGS) entry which is preliminary data.</text>
</comment>
<evidence type="ECO:0000256" key="7">
    <source>
        <dbReference type="ARBA" id="ARBA00023136"/>
    </source>
</evidence>
<evidence type="ECO:0000256" key="8">
    <source>
        <dbReference type="SAM" id="Phobius"/>
    </source>
</evidence>
<gene>
    <name evidence="9" type="ORF">HD593_002048</name>
</gene>
<feature type="transmembrane region" description="Helical" evidence="8">
    <location>
        <begin position="135"/>
        <end position="155"/>
    </location>
</feature>
<evidence type="ECO:0000256" key="5">
    <source>
        <dbReference type="ARBA" id="ARBA00022692"/>
    </source>
</evidence>
<sequence>MKVSPAARPLMGGARAAVPFAVPVFAFGVSLGVLAKGAGYPFAATVLMSSLTFVGSSQFATVSVMAGGGGLLMAVLAGALLNLRYLVMGFAISPALRGGRLRRARDSQLVIEESWAIAATPGGGFDYARLMGSGLVLWAAWSLGTAIGAAGPFSGADLERFGFDAISPALFFLLLTSHLETGEQRAVAAAGGLLSIGFLATGLVNWAIFGVCAAALWWTWRRP</sequence>
<keyword evidence="5 8" id="KW-0812">Transmembrane</keyword>
<dbReference type="Pfam" id="PF03591">
    <property type="entry name" value="AzlC"/>
    <property type="match status" value="1"/>
</dbReference>
<name>A0A7X0NPJ3_9ACTN</name>
<comment type="similarity">
    <text evidence="2">Belongs to the AzlC family.</text>
</comment>
<dbReference type="PANTHER" id="PTHR34979">
    <property type="entry name" value="INNER MEMBRANE PROTEIN YGAZ"/>
    <property type="match status" value="1"/>
</dbReference>
<keyword evidence="10" id="KW-1185">Reference proteome</keyword>
<protein>
    <submittedName>
        <fullName evidence="9">Putative branched-subunit amino acid permease</fullName>
    </submittedName>
</protein>
<dbReference type="GO" id="GO:0005886">
    <property type="term" value="C:plasma membrane"/>
    <property type="evidence" value="ECO:0007669"/>
    <property type="project" value="UniProtKB-SubCell"/>
</dbReference>
<keyword evidence="6 8" id="KW-1133">Transmembrane helix</keyword>
<evidence type="ECO:0000313" key="9">
    <source>
        <dbReference type="EMBL" id="MBB6547253.1"/>
    </source>
</evidence>
<reference evidence="9 10" key="1">
    <citation type="submission" date="2020-08" db="EMBL/GenBank/DDBJ databases">
        <title>Sequencing the genomes of 1000 actinobacteria strains.</title>
        <authorList>
            <person name="Klenk H.-P."/>
        </authorList>
    </citation>
    <scope>NUCLEOTIDE SEQUENCE [LARGE SCALE GENOMIC DNA]</scope>
    <source>
        <strain evidence="9 10">DSM 43768</strain>
    </source>
</reference>
<dbReference type="AlphaFoldDB" id="A0A7X0NPJ3"/>
<evidence type="ECO:0000256" key="6">
    <source>
        <dbReference type="ARBA" id="ARBA00022989"/>
    </source>
</evidence>
<feature type="transmembrane region" description="Helical" evidence="8">
    <location>
        <begin position="59"/>
        <end position="83"/>
    </location>
</feature>
<organism evidence="9 10">
    <name type="scientific">Nonomuraea rubra</name>
    <dbReference type="NCBI Taxonomy" id="46180"/>
    <lineage>
        <taxon>Bacteria</taxon>
        <taxon>Bacillati</taxon>
        <taxon>Actinomycetota</taxon>
        <taxon>Actinomycetes</taxon>
        <taxon>Streptosporangiales</taxon>
        <taxon>Streptosporangiaceae</taxon>
        <taxon>Nonomuraea</taxon>
    </lineage>
</organism>
<dbReference type="RefSeq" id="WP_185101923.1">
    <property type="nucleotide sequence ID" value="NZ_BAAAXY010000216.1"/>
</dbReference>
<proteinExistence type="inferred from homology"/>
<keyword evidence="3" id="KW-0813">Transport</keyword>
<feature type="transmembrane region" description="Helical" evidence="8">
    <location>
        <begin position="191"/>
        <end position="220"/>
    </location>
</feature>
<keyword evidence="7 8" id="KW-0472">Membrane</keyword>